<dbReference type="KEGG" id="sna:Snas_5655"/>
<proteinExistence type="predicted"/>
<dbReference type="Gene3D" id="3.40.50.1950">
    <property type="entry name" value="Flavin prenyltransferase-like"/>
    <property type="match status" value="1"/>
</dbReference>
<dbReference type="STRING" id="446470.Snas_5655"/>
<dbReference type="PANTHER" id="PTHR14359">
    <property type="entry name" value="HOMO-OLIGOMERIC FLAVIN CONTAINING CYS DECARBOXYLASE FAMILY"/>
    <property type="match status" value="1"/>
</dbReference>
<dbReference type="GO" id="GO:0071513">
    <property type="term" value="C:phosphopantothenoylcysteine decarboxylase complex"/>
    <property type="evidence" value="ECO:0007669"/>
    <property type="project" value="TreeGrafter"/>
</dbReference>
<dbReference type="InterPro" id="IPR036551">
    <property type="entry name" value="Flavin_trans-like"/>
</dbReference>
<dbReference type="SUPFAM" id="SSF52507">
    <property type="entry name" value="Homo-oligomeric flavin-containing Cys decarboxylases, HFCD"/>
    <property type="match status" value="1"/>
</dbReference>
<name>D3PXV6_STANL</name>
<dbReference type="eggNOG" id="COG0452">
    <property type="taxonomic scope" value="Bacteria"/>
</dbReference>
<dbReference type="GO" id="GO:0004633">
    <property type="term" value="F:phosphopantothenoylcysteine decarboxylase activity"/>
    <property type="evidence" value="ECO:0007669"/>
    <property type="project" value="TreeGrafter"/>
</dbReference>
<evidence type="ECO:0000313" key="3">
    <source>
        <dbReference type="Proteomes" id="UP000000844"/>
    </source>
</evidence>
<dbReference type="HOGENOM" id="CLU_033319_2_0_11"/>
<dbReference type="Proteomes" id="UP000000844">
    <property type="component" value="Chromosome"/>
</dbReference>
<protein>
    <submittedName>
        <fullName evidence="2">Flavoprotein</fullName>
    </submittedName>
</protein>
<reference evidence="2 3" key="1">
    <citation type="journal article" date="2009" name="Stand. Genomic Sci.">
        <title>Complete genome sequence of Stackebrandtia nassauensis type strain (LLR-40K-21).</title>
        <authorList>
            <person name="Munk C."/>
            <person name="Lapidus A."/>
            <person name="Copeland A."/>
            <person name="Jando M."/>
            <person name="Mayilraj S."/>
            <person name="Glavina Del Rio T."/>
            <person name="Nolan M."/>
            <person name="Chen F."/>
            <person name="Lucas S."/>
            <person name="Tice H."/>
            <person name="Cheng J.F."/>
            <person name="Han C."/>
            <person name="Detter J.C."/>
            <person name="Bruce D."/>
            <person name="Goodwin L."/>
            <person name="Chain P."/>
            <person name="Pitluck S."/>
            <person name="Goker M."/>
            <person name="Ovchinikova G."/>
            <person name="Pati A."/>
            <person name="Ivanova N."/>
            <person name="Mavromatis K."/>
            <person name="Chen A."/>
            <person name="Palaniappan K."/>
            <person name="Land M."/>
            <person name="Hauser L."/>
            <person name="Chang Y.J."/>
            <person name="Jeffries C.D."/>
            <person name="Bristow J."/>
            <person name="Eisen J.A."/>
            <person name="Markowitz V."/>
            <person name="Hugenholtz P."/>
            <person name="Kyrpides N.C."/>
            <person name="Klenk H.P."/>
        </authorList>
    </citation>
    <scope>NUCLEOTIDE SEQUENCE [LARGE SCALE GENOMIC DNA]</scope>
    <source>
        <strain evidence="3">DSM 44728 / CIP 108903 / NRRL B-16338 / NBRC 102104 / LLR-40K-21</strain>
    </source>
</reference>
<dbReference type="GO" id="GO:0015937">
    <property type="term" value="P:coenzyme A biosynthetic process"/>
    <property type="evidence" value="ECO:0007669"/>
    <property type="project" value="TreeGrafter"/>
</dbReference>
<evidence type="ECO:0000259" key="1">
    <source>
        <dbReference type="Pfam" id="PF02441"/>
    </source>
</evidence>
<dbReference type="PANTHER" id="PTHR14359:SF6">
    <property type="entry name" value="PHOSPHOPANTOTHENOYLCYSTEINE DECARBOXYLASE"/>
    <property type="match status" value="1"/>
</dbReference>
<sequence length="239" mass="25693">MSSHPTPALRTGTETPVPGITTLPCGRVLVGISGSVLAAEITSYLRALRSRLASEIVVFVTTSARQFVTLDMLKLYADDIVLADRPGRFRVPHIDGPDWADVFAIVPASANTLGKAANGIADDLLSTAMVAADKPIFFAPAMNVRMWRSAPVRRNVQRLREDGHYIVEPDVGLALSSGLAEGVAPTAEKVLSHLWHFRMRQLRDDYWDEAISVAPRPPAALTAATRTSLPLTVASGSGK</sequence>
<dbReference type="EMBL" id="CP001778">
    <property type="protein sequence ID" value="ADD45285.1"/>
    <property type="molecule type" value="Genomic_DNA"/>
</dbReference>
<keyword evidence="3" id="KW-1185">Reference proteome</keyword>
<evidence type="ECO:0000313" key="2">
    <source>
        <dbReference type="EMBL" id="ADD45285.1"/>
    </source>
</evidence>
<dbReference type="AlphaFoldDB" id="D3PXV6"/>
<gene>
    <name evidence="2" type="ordered locus">Snas_5655</name>
</gene>
<accession>D3PXV6</accession>
<dbReference type="InterPro" id="IPR003382">
    <property type="entry name" value="Flavoprotein"/>
</dbReference>
<dbReference type="Pfam" id="PF02441">
    <property type="entry name" value="Flavoprotein"/>
    <property type="match status" value="1"/>
</dbReference>
<organism evidence="2 3">
    <name type="scientific">Stackebrandtia nassauensis (strain DSM 44728 / CIP 108903 / NRRL B-16338 / NBRC 102104 / LLR-40K-21)</name>
    <dbReference type="NCBI Taxonomy" id="446470"/>
    <lineage>
        <taxon>Bacteria</taxon>
        <taxon>Bacillati</taxon>
        <taxon>Actinomycetota</taxon>
        <taxon>Actinomycetes</taxon>
        <taxon>Glycomycetales</taxon>
        <taxon>Glycomycetaceae</taxon>
        <taxon>Stackebrandtia</taxon>
    </lineage>
</organism>
<feature type="domain" description="Flavoprotein" evidence="1">
    <location>
        <begin position="27"/>
        <end position="171"/>
    </location>
</feature>
<dbReference type="GO" id="GO:0010181">
    <property type="term" value="F:FMN binding"/>
    <property type="evidence" value="ECO:0007669"/>
    <property type="project" value="TreeGrafter"/>
</dbReference>